<dbReference type="GO" id="GO:0016020">
    <property type="term" value="C:membrane"/>
    <property type="evidence" value="ECO:0007669"/>
    <property type="project" value="UniProtKB-SubCell"/>
</dbReference>
<dbReference type="PANTHER" id="PTHR13055">
    <property type="entry name" value="TUMOR ENDOTHELIAL MARKER 7 RELATED"/>
    <property type="match status" value="1"/>
</dbReference>
<name>A0A0P7UKL6_SCLFO</name>
<proteinExistence type="inferred from homology"/>
<reference evidence="7 8" key="1">
    <citation type="submission" date="2015-08" db="EMBL/GenBank/DDBJ databases">
        <title>The genome of the Asian arowana (Scleropages formosus).</title>
        <authorList>
            <person name="Tan M.H."/>
            <person name="Gan H.M."/>
            <person name="Croft L.J."/>
            <person name="Austin C.M."/>
        </authorList>
    </citation>
    <scope>NUCLEOTIDE SEQUENCE [LARGE SCALE GENOMIC DNA]</scope>
    <source>
        <strain evidence="7">Aro1</strain>
    </source>
</reference>
<keyword evidence="4" id="KW-0732">Signal</keyword>
<dbReference type="PANTHER" id="PTHR13055:SF10">
    <property type="entry name" value="PLEXIN DOMAIN-CONTAINING PROTEIN 1"/>
    <property type="match status" value="1"/>
</dbReference>
<evidence type="ECO:0000256" key="6">
    <source>
        <dbReference type="SAM" id="Phobius"/>
    </source>
</evidence>
<keyword evidence="3 6" id="KW-0812">Transmembrane</keyword>
<feature type="non-terminal residue" evidence="7">
    <location>
        <position position="1"/>
    </location>
</feature>
<dbReference type="EMBL" id="JARO02011422">
    <property type="protein sequence ID" value="KPP59906.1"/>
    <property type="molecule type" value="Genomic_DNA"/>
</dbReference>
<dbReference type="Proteomes" id="UP000034805">
    <property type="component" value="Unassembled WGS sequence"/>
</dbReference>
<accession>A0A0P7UKL6</accession>
<protein>
    <recommendedName>
        <fullName evidence="9">Plexin domain-containing protein 1-like</fullName>
    </recommendedName>
</protein>
<comment type="caution">
    <text evidence="7">The sequence shown here is derived from an EMBL/GenBank/DDBJ whole genome shotgun (WGS) entry which is preliminary data.</text>
</comment>
<dbReference type="SUPFAM" id="SSF103575">
    <property type="entry name" value="Plexin repeat"/>
    <property type="match status" value="1"/>
</dbReference>
<evidence type="ECO:0000256" key="2">
    <source>
        <dbReference type="ARBA" id="ARBA00010297"/>
    </source>
</evidence>
<evidence type="ECO:0000313" key="7">
    <source>
        <dbReference type="EMBL" id="KPP59906.1"/>
    </source>
</evidence>
<comment type="subcellular location">
    <subcellularLocation>
        <location evidence="1">Membrane</location>
        <topology evidence="1">Single-pass type I membrane protein</topology>
    </subcellularLocation>
</comment>
<evidence type="ECO:0000256" key="4">
    <source>
        <dbReference type="ARBA" id="ARBA00022729"/>
    </source>
</evidence>
<evidence type="ECO:0000256" key="3">
    <source>
        <dbReference type="ARBA" id="ARBA00022692"/>
    </source>
</evidence>
<evidence type="ECO:0000313" key="8">
    <source>
        <dbReference type="Proteomes" id="UP000034805"/>
    </source>
</evidence>
<sequence length="251" mass="27796">CPAVIETPLSLFLPNQVPLAVEEINSAEHPVKVGLSDAFMALVNTPRSPEARRRTIYEYHRVEVDTTKITNHSAFEFSPLPTCLQHRSCELCLSSTVTSGCGWCNILQRWNRPAQTRVAGPRLLRGTSADPPSPLASFHAFWAFFDAISPNRPKRAPAKTTPQESLTGAPQHTGIIAGVVAAVVLLVALTLLALYYINTHPTVAPPFYLMQRRTNNYWPSMKFRNQGCHNSYAEVEVGGHEKEGFIEAEQC</sequence>
<feature type="transmembrane region" description="Helical" evidence="6">
    <location>
        <begin position="175"/>
        <end position="197"/>
    </location>
</feature>
<keyword evidence="5 6" id="KW-1133">Transmembrane helix</keyword>
<gene>
    <name evidence="7" type="ORF">Z043_122134</name>
</gene>
<dbReference type="AlphaFoldDB" id="A0A0P7UKL6"/>
<evidence type="ECO:0000256" key="5">
    <source>
        <dbReference type="ARBA" id="ARBA00022989"/>
    </source>
</evidence>
<evidence type="ECO:0008006" key="9">
    <source>
        <dbReference type="Google" id="ProtNLM"/>
    </source>
</evidence>
<evidence type="ECO:0000256" key="1">
    <source>
        <dbReference type="ARBA" id="ARBA00004479"/>
    </source>
</evidence>
<comment type="similarity">
    <text evidence="2">Belongs to the plexin family.</text>
</comment>
<organism evidence="7 8">
    <name type="scientific">Scleropages formosus</name>
    <name type="common">Asian bonytongue</name>
    <name type="synonym">Osteoglossum formosum</name>
    <dbReference type="NCBI Taxonomy" id="113540"/>
    <lineage>
        <taxon>Eukaryota</taxon>
        <taxon>Metazoa</taxon>
        <taxon>Chordata</taxon>
        <taxon>Craniata</taxon>
        <taxon>Vertebrata</taxon>
        <taxon>Euteleostomi</taxon>
        <taxon>Actinopterygii</taxon>
        <taxon>Neopterygii</taxon>
        <taxon>Teleostei</taxon>
        <taxon>Osteoglossocephala</taxon>
        <taxon>Osteoglossomorpha</taxon>
        <taxon>Osteoglossiformes</taxon>
        <taxon>Osteoglossidae</taxon>
        <taxon>Scleropages</taxon>
    </lineage>
</organism>
<dbReference type="InterPro" id="IPR031152">
    <property type="entry name" value="PLXDC"/>
</dbReference>
<keyword evidence="6" id="KW-0472">Membrane</keyword>